<protein>
    <submittedName>
        <fullName evidence="1">Uncharacterized protein</fullName>
    </submittedName>
</protein>
<keyword evidence="2" id="KW-1185">Reference proteome</keyword>
<dbReference type="Proteomes" id="UP000182229">
    <property type="component" value="Unassembled WGS sequence"/>
</dbReference>
<reference evidence="1 2" key="2">
    <citation type="submission" date="2016-12" db="EMBL/GenBank/DDBJ databases">
        <title>Draft Genome Sequence of Cystobacter ferrugineus Strain Cbfe23.</title>
        <authorList>
            <person name="Akbar S."/>
            <person name="Dowd S.E."/>
            <person name="Stevens D.C."/>
        </authorList>
    </citation>
    <scope>NUCLEOTIDE SEQUENCE [LARGE SCALE GENOMIC DNA]</scope>
    <source>
        <strain evidence="1 2">Cbfe23</strain>
    </source>
</reference>
<accession>A0A1L9BKN1</accession>
<name>A0A1L9BKN1_9BACT</name>
<gene>
    <name evidence="1" type="ORF">BON30_05935</name>
</gene>
<comment type="caution">
    <text evidence="1">The sequence shown here is derived from an EMBL/GenBank/DDBJ whole genome shotgun (WGS) entry which is preliminary data.</text>
</comment>
<evidence type="ECO:0000313" key="2">
    <source>
        <dbReference type="Proteomes" id="UP000182229"/>
    </source>
</evidence>
<proteinExistence type="predicted"/>
<organism evidence="1 2">
    <name type="scientific">Cystobacter ferrugineus</name>
    <dbReference type="NCBI Taxonomy" id="83449"/>
    <lineage>
        <taxon>Bacteria</taxon>
        <taxon>Pseudomonadati</taxon>
        <taxon>Myxococcota</taxon>
        <taxon>Myxococcia</taxon>
        <taxon>Myxococcales</taxon>
        <taxon>Cystobacterineae</taxon>
        <taxon>Archangiaceae</taxon>
        <taxon>Cystobacter</taxon>
    </lineage>
</organism>
<dbReference type="STRING" id="83449.BON30_05935"/>
<dbReference type="EMBL" id="MPIN01000001">
    <property type="protein sequence ID" value="OJH42718.1"/>
    <property type="molecule type" value="Genomic_DNA"/>
</dbReference>
<reference evidence="2" key="1">
    <citation type="submission" date="2016-11" db="EMBL/GenBank/DDBJ databases">
        <authorList>
            <person name="Shukria A."/>
            <person name="Stevens D.C."/>
        </authorList>
    </citation>
    <scope>NUCLEOTIDE SEQUENCE [LARGE SCALE GENOMIC DNA]</scope>
    <source>
        <strain evidence="2">Cbfe23</strain>
    </source>
</reference>
<evidence type="ECO:0000313" key="1">
    <source>
        <dbReference type="EMBL" id="OJH42718.1"/>
    </source>
</evidence>
<sequence length="60" mass="6517">MTASLRVLDAEDPVRFDFARCHYGMSGVCPTTPVRENCARCLLWPACATGRETGSAGRGR</sequence>
<dbReference type="AlphaFoldDB" id="A0A1L9BKN1"/>